<dbReference type="HOGENOM" id="CLU_034247_2_0_10"/>
<evidence type="ECO:0000256" key="8">
    <source>
        <dbReference type="ARBA" id="ARBA00023239"/>
    </source>
</evidence>
<evidence type="ECO:0000256" key="4">
    <source>
        <dbReference type="ARBA" id="ARBA00022605"/>
    </source>
</evidence>
<dbReference type="InterPro" id="IPR045186">
    <property type="entry name" value="Indole-3-glycerol_P_synth"/>
</dbReference>
<evidence type="ECO:0000256" key="1">
    <source>
        <dbReference type="ARBA" id="ARBA00001633"/>
    </source>
</evidence>
<proteinExistence type="predicted"/>
<keyword evidence="5" id="KW-0210">Decarboxylase</keyword>
<dbReference type="SUPFAM" id="SSF51366">
    <property type="entry name" value="Ribulose-phoshate binding barrel"/>
    <property type="match status" value="1"/>
</dbReference>
<dbReference type="InterPro" id="IPR013798">
    <property type="entry name" value="Indole-3-glycerol_P_synth_dom"/>
</dbReference>
<dbReference type="InterPro" id="IPR011060">
    <property type="entry name" value="RibuloseP-bd_barrel"/>
</dbReference>
<accession>K4IV00</accession>
<dbReference type="PANTHER" id="PTHR22854:SF2">
    <property type="entry name" value="INDOLE-3-GLYCEROL-PHOSPHATE SYNTHASE"/>
    <property type="match status" value="1"/>
</dbReference>
<dbReference type="CDD" id="cd00331">
    <property type="entry name" value="IGPS"/>
    <property type="match status" value="1"/>
</dbReference>
<dbReference type="Pfam" id="PF00218">
    <property type="entry name" value="IGPS"/>
    <property type="match status" value="1"/>
</dbReference>
<dbReference type="GO" id="GO:0004425">
    <property type="term" value="F:indole-3-glycerol-phosphate synthase activity"/>
    <property type="evidence" value="ECO:0007669"/>
    <property type="project" value="UniProtKB-EC"/>
</dbReference>
<evidence type="ECO:0000256" key="5">
    <source>
        <dbReference type="ARBA" id="ARBA00022793"/>
    </source>
</evidence>
<dbReference type="GO" id="GO:0000162">
    <property type="term" value="P:L-tryptophan biosynthetic process"/>
    <property type="evidence" value="ECO:0007669"/>
    <property type="project" value="UniProtKB-UniPathway"/>
</dbReference>
<dbReference type="Gene3D" id="3.20.20.70">
    <property type="entry name" value="Aldolase class I"/>
    <property type="match status" value="1"/>
</dbReference>
<evidence type="ECO:0000256" key="3">
    <source>
        <dbReference type="ARBA" id="ARBA00012362"/>
    </source>
</evidence>
<dbReference type="STRING" id="313595.P700755_002552"/>
<dbReference type="EMBL" id="CP003879">
    <property type="protein sequence ID" value="AFU69305.1"/>
    <property type="molecule type" value="Genomic_DNA"/>
</dbReference>
<keyword evidence="4" id="KW-0028">Amino-acid biosynthesis</keyword>
<dbReference type="eggNOG" id="COG0134">
    <property type="taxonomic scope" value="Bacteria"/>
</dbReference>
<dbReference type="AlphaFoldDB" id="K4IV00"/>
<reference evidence="10" key="1">
    <citation type="submission" date="2006-03" db="EMBL/GenBank/DDBJ databases">
        <authorList>
            <person name="Bowman J."/>
            <person name="Ferriera S."/>
            <person name="Johnson J."/>
            <person name="Kravitz S."/>
            <person name="Halpern A."/>
            <person name="Remington K."/>
            <person name="Beeson K."/>
            <person name="Tran B."/>
            <person name="Rogers Y.-H."/>
            <person name="Friedman R."/>
            <person name="Venter J.C."/>
        </authorList>
    </citation>
    <scope>NUCLEOTIDE SEQUENCE [LARGE SCALE GENOMIC DNA]</scope>
    <source>
        <strain evidence="10">ATCC 700755</strain>
    </source>
</reference>
<keyword evidence="11" id="KW-1185">Reference proteome</keyword>
<organism evidence="10 11">
    <name type="scientific">Psychroflexus torquis (strain ATCC 700755 / CIP 106069 / ACAM 623)</name>
    <dbReference type="NCBI Taxonomy" id="313595"/>
    <lineage>
        <taxon>Bacteria</taxon>
        <taxon>Pseudomonadati</taxon>
        <taxon>Bacteroidota</taxon>
        <taxon>Flavobacteriia</taxon>
        <taxon>Flavobacteriales</taxon>
        <taxon>Flavobacteriaceae</taxon>
        <taxon>Psychroflexus</taxon>
    </lineage>
</organism>
<dbReference type="PROSITE" id="PS00614">
    <property type="entry name" value="IGPS"/>
    <property type="match status" value="1"/>
</dbReference>
<dbReference type="InterPro" id="IPR001468">
    <property type="entry name" value="Indole-3-GlycerolPSynthase_CS"/>
</dbReference>
<name>K4IV00_PSYTT</name>
<sequence length="252" mass="28418">MKRILEEIIEYQYAVVKHKKLSMPVEVLKAFPEFSRPTRSLKSAVVNSELGIISEFKRRSPSKEAIHLKADVMEIAQAYEQMGATGISILTNQRYFGGSLEDLQLAKSVCDLPLLRKDFMVDVYQVYEAKAYGADAILLIANALPAQKLEELAILAHNLGLEVLYEIHEAEEIHKLSESLIDLIGVNNRNLQTFEVSLQQGLDMLPHLPTDLLKISESGIQDESTIKRLIEQGFNGVLVGEFFMKQHKYSKS</sequence>
<dbReference type="PANTHER" id="PTHR22854">
    <property type="entry name" value="TRYPTOPHAN BIOSYNTHESIS PROTEIN"/>
    <property type="match status" value="1"/>
</dbReference>
<dbReference type="EC" id="4.1.1.48" evidence="3"/>
<evidence type="ECO:0000259" key="9">
    <source>
        <dbReference type="Pfam" id="PF00218"/>
    </source>
</evidence>
<evidence type="ECO:0000313" key="11">
    <source>
        <dbReference type="Proteomes" id="UP000008514"/>
    </source>
</evidence>
<protein>
    <recommendedName>
        <fullName evidence="3">indole-3-glycerol-phosphate synthase</fullName>
        <ecNumber evidence="3">4.1.1.48</ecNumber>
    </recommendedName>
</protein>
<reference evidence="10" key="2">
    <citation type="submission" date="2012-09" db="EMBL/GenBank/DDBJ databases">
        <title>The complete sequence of Psychroflexus torquis an extreme psychrophile from sea-ice that is stimulated by light.</title>
        <authorList>
            <person name="Feng S."/>
            <person name="Powell S.M."/>
            <person name="Bowman J.P."/>
        </authorList>
    </citation>
    <scope>NUCLEOTIDE SEQUENCE [LARGE SCALE GENOMIC DNA]</scope>
    <source>
        <strain evidence="10">ATCC 700755</strain>
    </source>
</reference>
<keyword evidence="6" id="KW-0822">Tryptophan biosynthesis</keyword>
<dbReference type="Proteomes" id="UP000008514">
    <property type="component" value="Chromosome"/>
</dbReference>
<feature type="domain" description="Indole-3-glycerol phosphate synthase" evidence="9">
    <location>
        <begin position="5"/>
        <end position="249"/>
    </location>
</feature>
<dbReference type="OrthoDB" id="9804217at2"/>
<dbReference type="UniPathway" id="UPA00035">
    <property type="reaction ID" value="UER00043"/>
</dbReference>
<evidence type="ECO:0000256" key="2">
    <source>
        <dbReference type="ARBA" id="ARBA00004696"/>
    </source>
</evidence>
<dbReference type="GO" id="GO:0004640">
    <property type="term" value="F:phosphoribosylanthranilate isomerase activity"/>
    <property type="evidence" value="ECO:0007669"/>
    <property type="project" value="TreeGrafter"/>
</dbReference>
<dbReference type="FunFam" id="3.20.20.70:FF:000024">
    <property type="entry name" value="Indole-3-glycerol phosphate synthase"/>
    <property type="match status" value="1"/>
</dbReference>
<dbReference type="NCBIfam" id="NF001377">
    <property type="entry name" value="PRK00278.2-4"/>
    <property type="match status" value="1"/>
</dbReference>
<evidence type="ECO:0000256" key="6">
    <source>
        <dbReference type="ARBA" id="ARBA00022822"/>
    </source>
</evidence>
<keyword evidence="8" id="KW-0456">Lyase</keyword>
<dbReference type="RefSeq" id="WP_015024875.1">
    <property type="nucleotide sequence ID" value="NC_018721.1"/>
</dbReference>
<keyword evidence="7" id="KW-0057">Aromatic amino acid biosynthesis</keyword>
<evidence type="ECO:0000313" key="10">
    <source>
        <dbReference type="EMBL" id="AFU69305.1"/>
    </source>
</evidence>
<comment type="pathway">
    <text evidence="2">Amino-acid biosynthesis; L-tryptophan biosynthesis; L-tryptophan from chorismate: step 4/5.</text>
</comment>
<gene>
    <name evidence="10" type="ordered locus">P700755_002552</name>
</gene>
<dbReference type="KEGG" id="ptq:P700755_002552"/>
<evidence type="ECO:0000256" key="7">
    <source>
        <dbReference type="ARBA" id="ARBA00023141"/>
    </source>
</evidence>
<dbReference type="InterPro" id="IPR013785">
    <property type="entry name" value="Aldolase_TIM"/>
</dbReference>
<comment type="catalytic activity">
    <reaction evidence="1">
        <text>1-(2-carboxyphenylamino)-1-deoxy-D-ribulose 5-phosphate + H(+) = (1S,2R)-1-C-(indol-3-yl)glycerol 3-phosphate + CO2 + H2O</text>
        <dbReference type="Rhea" id="RHEA:23476"/>
        <dbReference type="ChEBI" id="CHEBI:15377"/>
        <dbReference type="ChEBI" id="CHEBI:15378"/>
        <dbReference type="ChEBI" id="CHEBI:16526"/>
        <dbReference type="ChEBI" id="CHEBI:58613"/>
        <dbReference type="ChEBI" id="CHEBI:58866"/>
        <dbReference type="EC" id="4.1.1.48"/>
    </reaction>
</comment>